<dbReference type="EMBL" id="CABVPU010000004">
    <property type="protein sequence ID" value="VWB30984.1"/>
    <property type="molecule type" value="Genomic_DNA"/>
</dbReference>
<name>A0A6P2IN72_BURL3</name>
<evidence type="ECO:0000313" key="4">
    <source>
        <dbReference type="Proteomes" id="UP000494174"/>
    </source>
</evidence>
<dbReference type="PANTHER" id="PTHR43593">
    <property type="match status" value="1"/>
</dbReference>
<protein>
    <submittedName>
        <fullName evidence="3">Inositol 2-dehydrogenase</fullName>
    </submittedName>
</protein>
<sequence length="326" mass="35077">MTLAIGVIGVGVMGSEHARILREETSGAELVAVCDADEGRARTVAGGARVYTDPRELIRSEHVGAVLVAAPDTLHGDLVLKCIEADKPVLCEKPLAGTAAEALKVVDAEMAKGRRLVQVGYMRRFDQPYIEMRRAVREGEIGAPVIVHNVHRNPVAPDWFNGPMSITNAFVHEIDASRWLLDSEPVGARVYSAGNGDPLVVVMEMAGDVIVSSEVFMNCQYGYHVHVQVVGRNGTIETAPPGCVGRNADGYGMRAYAGNWINRFRSAYVKQLNEWVRSIGAGTSSGGANAWDGYVTTSVAEQIVAAMGRGTSVTFAAERYRPAMYA</sequence>
<dbReference type="Proteomes" id="UP000494174">
    <property type="component" value="Unassembled WGS sequence"/>
</dbReference>
<dbReference type="InterPro" id="IPR000683">
    <property type="entry name" value="Gfo/Idh/MocA-like_OxRdtase_N"/>
</dbReference>
<accession>A0A6P2IN72</accession>
<dbReference type="RefSeq" id="WP_174967795.1">
    <property type="nucleotide sequence ID" value="NZ_CABVPU010000004.1"/>
</dbReference>
<dbReference type="InterPro" id="IPR036291">
    <property type="entry name" value="NAD(P)-bd_dom_sf"/>
</dbReference>
<evidence type="ECO:0000313" key="3">
    <source>
        <dbReference type="EMBL" id="VWB30984.1"/>
    </source>
</evidence>
<dbReference type="InterPro" id="IPR050424">
    <property type="entry name" value="Gfo-Idh-MocA_inositol_DH"/>
</dbReference>
<proteinExistence type="predicted"/>
<dbReference type="Gene3D" id="3.40.50.720">
    <property type="entry name" value="NAD(P)-binding Rossmann-like Domain"/>
    <property type="match status" value="1"/>
</dbReference>
<dbReference type="Pfam" id="PF22725">
    <property type="entry name" value="GFO_IDH_MocA_C3"/>
    <property type="match status" value="1"/>
</dbReference>
<dbReference type="SUPFAM" id="SSF51735">
    <property type="entry name" value="NAD(P)-binding Rossmann-fold domains"/>
    <property type="match status" value="1"/>
</dbReference>
<reference evidence="3 4" key="1">
    <citation type="submission" date="2019-09" db="EMBL/GenBank/DDBJ databases">
        <authorList>
            <person name="Depoorter E."/>
        </authorList>
    </citation>
    <scope>NUCLEOTIDE SEQUENCE [LARGE SCALE GENOMIC DNA]</scope>
    <source>
        <strain evidence="3">R-15945</strain>
    </source>
</reference>
<dbReference type="PANTHER" id="PTHR43593:SF1">
    <property type="entry name" value="INOSITOL 2-DEHYDROGENASE"/>
    <property type="match status" value="1"/>
</dbReference>
<dbReference type="Gene3D" id="3.30.360.10">
    <property type="entry name" value="Dihydrodipicolinate Reductase, domain 2"/>
    <property type="match status" value="1"/>
</dbReference>
<organism evidence="3 4">
    <name type="scientific">Burkholderia lata (strain ATCC 17760 / DSM 23089 / LMG 22485 / NCIMB 9086 / R18194 / 383)</name>
    <dbReference type="NCBI Taxonomy" id="482957"/>
    <lineage>
        <taxon>Bacteria</taxon>
        <taxon>Pseudomonadati</taxon>
        <taxon>Pseudomonadota</taxon>
        <taxon>Betaproteobacteria</taxon>
        <taxon>Burkholderiales</taxon>
        <taxon>Burkholderiaceae</taxon>
        <taxon>Burkholderia</taxon>
        <taxon>Burkholderia cepacia complex</taxon>
    </lineage>
</organism>
<evidence type="ECO:0000259" key="1">
    <source>
        <dbReference type="Pfam" id="PF01408"/>
    </source>
</evidence>
<gene>
    <name evidence="3" type="ORF">BLA15945_01353</name>
</gene>
<dbReference type="AlphaFoldDB" id="A0A6P2IN72"/>
<dbReference type="Pfam" id="PF01408">
    <property type="entry name" value="GFO_IDH_MocA"/>
    <property type="match status" value="1"/>
</dbReference>
<feature type="domain" description="GFO/IDH/MocA-like oxidoreductase" evidence="2">
    <location>
        <begin position="130"/>
        <end position="237"/>
    </location>
</feature>
<dbReference type="GO" id="GO:0000166">
    <property type="term" value="F:nucleotide binding"/>
    <property type="evidence" value="ECO:0007669"/>
    <property type="project" value="InterPro"/>
</dbReference>
<dbReference type="SUPFAM" id="SSF55347">
    <property type="entry name" value="Glyceraldehyde-3-phosphate dehydrogenase-like, C-terminal domain"/>
    <property type="match status" value="1"/>
</dbReference>
<feature type="domain" description="Gfo/Idh/MocA-like oxidoreductase N-terminal" evidence="1">
    <location>
        <begin position="4"/>
        <end position="121"/>
    </location>
</feature>
<evidence type="ECO:0000259" key="2">
    <source>
        <dbReference type="Pfam" id="PF22725"/>
    </source>
</evidence>
<dbReference type="InterPro" id="IPR055170">
    <property type="entry name" value="GFO_IDH_MocA-like_dom"/>
</dbReference>